<accession>A0A1E5NGL3</accession>
<gene>
    <name evidence="1" type="ORF">BFL38_13390</name>
</gene>
<dbReference type="InterPro" id="IPR036737">
    <property type="entry name" value="OmpA-like_sf"/>
</dbReference>
<evidence type="ECO:0000313" key="2">
    <source>
        <dbReference type="Proteomes" id="UP000095247"/>
    </source>
</evidence>
<dbReference type="SUPFAM" id="SSF103088">
    <property type="entry name" value="OmpA-like"/>
    <property type="match status" value="1"/>
</dbReference>
<sequence length="187" mass="21816">MLKKINILFAALLIAINAYGAIVISTYRKPKKITYKYKLTERGKVLVVPNNILFDFNSNEVNIEKYLKTLNYVGDVTALTNIMNIIIEGHASKDEDKKPTNGYDRKDILFLYNRKNIDDLSYKRSYNVYLDITNGQSSKLTNNGLQDLLNEYRDIKKNRRVEFIVIENSNDMYVYTNYIYNLIISNN</sequence>
<comment type="caution">
    <text evidence="1">The sequence shown here is derived from an EMBL/GenBank/DDBJ whole genome shotgun (WGS) entry which is preliminary data.</text>
</comment>
<protein>
    <submittedName>
        <fullName evidence="1">Uncharacterized protein</fullName>
    </submittedName>
</protein>
<dbReference type="RefSeq" id="WP_069725845.1">
    <property type="nucleotide sequence ID" value="NZ_MDCO01000006.1"/>
</dbReference>
<reference evidence="1 2" key="1">
    <citation type="submission" date="2016-08" db="EMBL/GenBank/DDBJ databases">
        <title>Characterization and recognition of Brachyspira hampsonii sp. nov., a novel intestinal spirochete that is pathogenic to pigs.</title>
        <authorList>
            <person name="Mirajkar N."/>
            <person name="La T."/>
            <person name="Phillips N."/>
            <person name="Hampson D."/>
            <person name="Gebhart C."/>
        </authorList>
    </citation>
    <scope>NUCLEOTIDE SEQUENCE [LARGE SCALE GENOMIC DNA]</scope>
    <source>
        <strain evidence="1 2">P280/1</strain>
    </source>
</reference>
<evidence type="ECO:0000313" key="1">
    <source>
        <dbReference type="EMBL" id="OEJ15291.1"/>
    </source>
</evidence>
<dbReference type="Proteomes" id="UP000095247">
    <property type="component" value="Unassembled WGS sequence"/>
</dbReference>
<dbReference type="AlphaFoldDB" id="A0A1E5NGL3"/>
<organism evidence="1 2">
    <name type="scientific">Brachyspira hampsonii</name>
    <dbReference type="NCBI Taxonomy" id="1287055"/>
    <lineage>
        <taxon>Bacteria</taxon>
        <taxon>Pseudomonadati</taxon>
        <taxon>Spirochaetota</taxon>
        <taxon>Spirochaetia</taxon>
        <taxon>Brachyspirales</taxon>
        <taxon>Brachyspiraceae</taxon>
        <taxon>Brachyspira</taxon>
    </lineage>
</organism>
<dbReference type="EMBL" id="MDCO01000006">
    <property type="protein sequence ID" value="OEJ15291.1"/>
    <property type="molecule type" value="Genomic_DNA"/>
</dbReference>
<name>A0A1E5NGL3_9SPIR</name>
<proteinExistence type="predicted"/>
<dbReference type="Gene3D" id="3.30.1330.60">
    <property type="entry name" value="OmpA-like domain"/>
    <property type="match status" value="1"/>
</dbReference>